<sequence>MSTDLQQPASKLLNCIPIATAAMAVKMMGIILNPPLGTCSFYQQKEHSLQEIHLHLILNRRKLNICFYGLKLAQEDILEKD</sequence>
<accession>A0A0V0HTE9</accession>
<feature type="transmembrane region" description="Helical" evidence="1">
    <location>
        <begin position="12"/>
        <end position="32"/>
    </location>
</feature>
<keyword evidence="1" id="KW-0472">Membrane</keyword>
<keyword evidence="1" id="KW-0812">Transmembrane</keyword>
<protein>
    <submittedName>
        <fullName evidence="2">Putative ovule protein</fullName>
    </submittedName>
</protein>
<dbReference type="EMBL" id="GEDG01015299">
    <property type="protein sequence ID" value="JAP23599.1"/>
    <property type="molecule type" value="Transcribed_RNA"/>
</dbReference>
<evidence type="ECO:0000256" key="1">
    <source>
        <dbReference type="SAM" id="Phobius"/>
    </source>
</evidence>
<organism evidence="2">
    <name type="scientific">Solanum chacoense</name>
    <name type="common">Chaco potato</name>
    <dbReference type="NCBI Taxonomy" id="4108"/>
    <lineage>
        <taxon>Eukaryota</taxon>
        <taxon>Viridiplantae</taxon>
        <taxon>Streptophyta</taxon>
        <taxon>Embryophyta</taxon>
        <taxon>Tracheophyta</taxon>
        <taxon>Spermatophyta</taxon>
        <taxon>Magnoliopsida</taxon>
        <taxon>eudicotyledons</taxon>
        <taxon>Gunneridae</taxon>
        <taxon>Pentapetalae</taxon>
        <taxon>asterids</taxon>
        <taxon>lamiids</taxon>
        <taxon>Solanales</taxon>
        <taxon>Solanaceae</taxon>
        <taxon>Solanoideae</taxon>
        <taxon>Solaneae</taxon>
        <taxon>Solanum</taxon>
    </lineage>
</organism>
<evidence type="ECO:0000313" key="2">
    <source>
        <dbReference type="EMBL" id="JAP23599.1"/>
    </source>
</evidence>
<proteinExistence type="predicted"/>
<dbReference type="AlphaFoldDB" id="A0A0V0HTE9"/>
<name>A0A0V0HTE9_SOLCH</name>
<keyword evidence="1" id="KW-1133">Transmembrane helix</keyword>
<reference evidence="2" key="1">
    <citation type="submission" date="2015-12" db="EMBL/GenBank/DDBJ databases">
        <title>Gene expression during late stages of embryo sac development: a critical building block for successful pollen-pistil interactions.</title>
        <authorList>
            <person name="Liu Y."/>
            <person name="Joly V."/>
            <person name="Sabar M."/>
            <person name="Matton D.P."/>
        </authorList>
    </citation>
    <scope>NUCLEOTIDE SEQUENCE</scope>
</reference>